<feature type="compositionally biased region" description="Polar residues" evidence="1">
    <location>
        <begin position="173"/>
        <end position="200"/>
    </location>
</feature>
<dbReference type="PANTHER" id="PTHR13238">
    <property type="entry name" value="PROTEIN C21ORF59"/>
    <property type="match status" value="1"/>
</dbReference>
<evidence type="ECO:0000313" key="3">
    <source>
        <dbReference type="Proteomes" id="UP000355283"/>
    </source>
</evidence>
<dbReference type="InterPro" id="IPR021298">
    <property type="entry name" value="CFAP298"/>
</dbReference>
<feature type="region of interest" description="Disordered" evidence="1">
    <location>
        <begin position="135"/>
        <end position="156"/>
    </location>
</feature>
<gene>
    <name evidence="2" type="ORF">NSK_001326</name>
</gene>
<dbReference type="PANTHER" id="PTHR13238:SF8">
    <property type="match status" value="1"/>
</dbReference>
<evidence type="ECO:0000256" key="1">
    <source>
        <dbReference type="SAM" id="MobiDB-lite"/>
    </source>
</evidence>
<proteinExistence type="predicted"/>
<name>A0A4D9D5Z6_9STRA</name>
<protein>
    <submittedName>
        <fullName evidence="2">Uncharacterized protein</fullName>
    </submittedName>
</protein>
<dbReference type="AlphaFoldDB" id="A0A4D9D5Z6"/>
<feature type="region of interest" description="Disordered" evidence="1">
    <location>
        <begin position="89"/>
        <end position="115"/>
    </location>
</feature>
<dbReference type="GO" id="GO:0003352">
    <property type="term" value="P:regulation of cilium movement"/>
    <property type="evidence" value="ECO:0007669"/>
    <property type="project" value="InterPro"/>
</dbReference>
<reference evidence="2 3" key="1">
    <citation type="submission" date="2019-01" db="EMBL/GenBank/DDBJ databases">
        <title>Nuclear Genome Assembly of the Microalgal Biofuel strain Nannochloropsis salina CCMP1776.</title>
        <authorList>
            <person name="Hovde B."/>
        </authorList>
    </citation>
    <scope>NUCLEOTIDE SEQUENCE [LARGE SCALE GENOMIC DNA]</scope>
    <source>
        <strain evidence="2 3">CCMP1776</strain>
    </source>
</reference>
<feature type="region of interest" description="Disordered" evidence="1">
    <location>
        <begin position="172"/>
        <end position="207"/>
    </location>
</feature>
<organism evidence="2 3">
    <name type="scientific">Nannochloropsis salina CCMP1776</name>
    <dbReference type="NCBI Taxonomy" id="1027361"/>
    <lineage>
        <taxon>Eukaryota</taxon>
        <taxon>Sar</taxon>
        <taxon>Stramenopiles</taxon>
        <taxon>Ochrophyta</taxon>
        <taxon>Eustigmatophyceae</taxon>
        <taxon>Eustigmatales</taxon>
        <taxon>Monodopsidaceae</taxon>
        <taxon>Microchloropsis</taxon>
        <taxon>Microchloropsis salina</taxon>
    </lineage>
</organism>
<dbReference type="OrthoDB" id="276065at2759"/>
<accession>A0A4D9D5Z6</accession>
<dbReference type="EMBL" id="SDOX01000006">
    <property type="protein sequence ID" value="TFJ86992.1"/>
    <property type="molecule type" value="Genomic_DNA"/>
</dbReference>
<dbReference type="Proteomes" id="UP000355283">
    <property type="component" value="Unassembled WGS sequence"/>
</dbReference>
<evidence type="ECO:0000313" key="2">
    <source>
        <dbReference type="EMBL" id="TFJ86992.1"/>
    </source>
</evidence>
<comment type="caution">
    <text evidence="2">The sequence shown here is derived from an EMBL/GenBank/DDBJ whole genome shotgun (WGS) entry which is preliminary data.</text>
</comment>
<dbReference type="Pfam" id="PF11069">
    <property type="entry name" value="CFAP298"/>
    <property type="match status" value="1"/>
</dbReference>
<keyword evidence="3" id="KW-1185">Reference proteome</keyword>
<sequence>MVVLHVKRSDGDEFLYETTCETKNEDLIQDLVWVWNTRLLLQRLVNKVQSRSQEPDELGVRNNSSEEITPRKDVLLRVAFDAEAYLGSNSTSQEEKWTGDNETLQVNKPKKPQHAMSRTLLQEKLDNFHGAIESVSPSVSSPLATSSNQNMKQSDGTKDVVLTELSHVIRSGRSPTLLQAPSSCEANKANSADNPEQDGSPSDLDPTTARLWAMGKEFMREKTVGEQLGGCRNEKTKIVVKLAGPGQGPPVREPVVREEERLAMLAHYFKRQEELKRLAEAEDDEYLHAEWADGKQLQRGLRGVGDVRAPGIGGVQ</sequence>
<feature type="compositionally biased region" description="Polar residues" evidence="1">
    <location>
        <begin position="143"/>
        <end position="154"/>
    </location>
</feature>